<evidence type="ECO:0000313" key="3">
    <source>
        <dbReference type="EMBL" id="MFC3659267.1"/>
    </source>
</evidence>
<comment type="caution">
    <text evidence="3">The sequence shown here is derived from an EMBL/GenBank/DDBJ whole genome shotgun (WGS) entry which is preliminary data.</text>
</comment>
<feature type="region of interest" description="Disordered" evidence="1">
    <location>
        <begin position="636"/>
        <end position="657"/>
    </location>
</feature>
<evidence type="ECO:0000259" key="2">
    <source>
        <dbReference type="Pfam" id="PF00112"/>
    </source>
</evidence>
<dbReference type="EMBL" id="JBHRYF010000001">
    <property type="protein sequence ID" value="MFC3659267.1"/>
    <property type="molecule type" value="Genomic_DNA"/>
</dbReference>
<evidence type="ECO:0000313" key="4">
    <source>
        <dbReference type="Proteomes" id="UP001595724"/>
    </source>
</evidence>
<dbReference type="SUPFAM" id="SSF54001">
    <property type="entry name" value="Cysteine proteinases"/>
    <property type="match status" value="1"/>
</dbReference>
<dbReference type="InterPro" id="IPR038765">
    <property type="entry name" value="Papain-like_cys_pep_sf"/>
</dbReference>
<dbReference type="Gene3D" id="3.90.70.10">
    <property type="entry name" value="Cysteine proteinases"/>
    <property type="match status" value="1"/>
</dbReference>
<feature type="region of interest" description="Disordered" evidence="1">
    <location>
        <begin position="1"/>
        <end position="30"/>
    </location>
</feature>
<feature type="domain" description="Peptidase C1A papain C-terminal" evidence="2">
    <location>
        <begin position="64"/>
        <end position="247"/>
    </location>
</feature>
<keyword evidence="4" id="KW-1185">Reference proteome</keyword>
<protein>
    <submittedName>
        <fullName evidence="3">C1 family peptidase</fullName>
    </submittedName>
</protein>
<dbReference type="CDD" id="cd02619">
    <property type="entry name" value="Peptidase_C1"/>
    <property type="match status" value="1"/>
</dbReference>
<name>A0ABV7UQQ0_9GAMM</name>
<dbReference type="InterPro" id="IPR000668">
    <property type="entry name" value="Peptidase_C1A_C"/>
</dbReference>
<dbReference type="Proteomes" id="UP001595724">
    <property type="component" value="Unassembled WGS sequence"/>
</dbReference>
<proteinExistence type="predicted"/>
<dbReference type="Pfam" id="PF00112">
    <property type="entry name" value="Peptidase_C1"/>
    <property type="match status" value="1"/>
</dbReference>
<reference evidence="4" key="1">
    <citation type="journal article" date="2019" name="Int. J. Syst. Evol. Microbiol.">
        <title>The Global Catalogue of Microorganisms (GCM) 10K type strain sequencing project: providing services to taxonomists for standard genome sequencing and annotation.</title>
        <authorList>
            <consortium name="The Broad Institute Genomics Platform"/>
            <consortium name="The Broad Institute Genome Sequencing Center for Infectious Disease"/>
            <person name="Wu L."/>
            <person name="Ma J."/>
        </authorList>
    </citation>
    <scope>NUCLEOTIDE SEQUENCE [LARGE SCALE GENOMIC DNA]</scope>
    <source>
        <strain evidence="4">KCTC 42211</strain>
    </source>
</reference>
<gene>
    <name evidence="3" type="ORF">ACFOM9_04125</name>
</gene>
<organism evidence="3 4">
    <name type="scientific">Luteimonas notoginsengisoli</name>
    <dbReference type="NCBI Taxonomy" id="1578200"/>
    <lineage>
        <taxon>Bacteria</taxon>
        <taxon>Pseudomonadati</taxon>
        <taxon>Pseudomonadota</taxon>
        <taxon>Gammaproteobacteria</taxon>
        <taxon>Lysobacterales</taxon>
        <taxon>Lysobacteraceae</taxon>
        <taxon>Luteimonas</taxon>
    </lineage>
</organism>
<dbReference type="RefSeq" id="WP_386706429.1">
    <property type="nucleotide sequence ID" value="NZ_JBHRYF010000001.1"/>
</dbReference>
<feature type="compositionally biased region" description="Basic and acidic residues" evidence="1">
    <location>
        <begin position="15"/>
        <end position="30"/>
    </location>
</feature>
<sequence>MSKRKRARTAPMTGPDREPPPRARPRLLDARPDTADFRDRMFEPTLVDVPTHVPLSRFIALEVPVLDQGDDGACTAFGLASVAHTLLRTRGSGVDATRVSTRMFYDMARRYDEWRGESYSGSSCRGAMKGWHKHGVCSEAAWPYTPGIALEPYTDERARDALRHPLGAYFRVNHKDLVAMHAAFAEVGVLYASCAVHEGWIDPPASGRIAWRQQPTIGYHAFAIVAYDGEGFWFQNSWGTKWGQGGIGWVSYDEWLERGTDVWVARLAVPVQLLRAQSAAVSNSSIGRQSVGYSQADLRPHVISLGNDGRLRDSGRFGSTVEDVRNIIRNDMREATRGWKKKRILLYAHGGLVSEDSAIQRVADYRETLLAQQIYPLCFIWKTDFWTTLGNILRDAARPRSEGLIEKAKDLLLDRLDDTLEPLARNIGGKALWDEMKENALLATTAVARGTDGKLVECGGAAQVARLLDEWAGQDPSVELHVAGHSAGSILMAPLVQLLTSRGQITGGPARGMLGMDARLASINLWAPAVSMEMFLMSYVPAIESGKVDRACLFTLTDKAEQDDSCVGIYHKSLLYMVAHAFEDQARSWIDRRLSQGTPIAGMARFIAAKTAADQAYGYERVHKLLKAGRLDWVQSPTAGEPAGSPNGADATTHGGFDDDRATLEATIARVLGKRGSAPVQFDLHHSEAGMRARREALCRALEA</sequence>
<evidence type="ECO:0000256" key="1">
    <source>
        <dbReference type="SAM" id="MobiDB-lite"/>
    </source>
</evidence>
<accession>A0ABV7UQQ0</accession>